<comment type="caution">
    <text evidence="2">The sequence shown here is derived from an EMBL/GenBank/DDBJ whole genome shotgun (WGS) entry which is preliminary data.</text>
</comment>
<reference evidence="2" key="2">
    <citation type="submission" date="2009-12" db="EMBL/GenBank/DDBJ databases">
        <authorList>
            <person name="Madupu R."/>
            <person name="Durkin A.S."/>
            <person name="Torralba M."/>
            <person name="Methe B."/>
            <person name="Sutton G.G."/>
            <person name="Strausberg R.L."/>
            <person name="Nelson K.E."/>
        </authorList>
    </citation>
    <scope>NUCLEOTIDE SEQUENCE</scope>
    <source>
        <strain evidence="2">28L</strain>
    </source>
</reference>
<sequence length="39" mass="4198">MKKISAYRQGRTRVTGTTGHGVNGAGSSVGQEGMYIVWR</sequence>
<name>D3LTH0_9FIRM</name>
<organism evidence="2 4">
    <name type="scientific">Megasphaera lornae</name>
    <dbReference type="NCBI Taxonomy" id="1000568"/>
    <lineage>
        <taxon>Bacteria</taxon>
        <taxon>Bacillati</taxon>
        <taxon>Bacillota</taxon>
        <taxon>Negativicutes</taxon>
        <taxon>Veillonellales</taxon>
        <taxon>Veillonellaceae</taxon>
        <taxon>Megasphaera</taxon>
    </lineage>
</organism>
<reference evidence="4" key="1">
    <citation type="submission" date="2009-12" db="EMBL/GenBank/DDBJ databases">
        <title>Sequence of Clostridiales genomosp. BVAB3 str. UPII9-5.</title>
        <authorList>
            <person name="Madupu R."/>
            <person name="Durkin A.S."/>
            <person name="Torralba M."/>
            <person name="Methe B."/>
            <person name="Sutton G.G."/>
            <person name="Strausberg R.L."/>
            <person name="Nelson K.E."/>
        </authorList>
    </citation>
    <scope>NUCLEOTIDE SEQUENCE [LARGE SCALE GENOMIC DNA]</scope>
    <source>
        <strain evidence="4">28L</strain>
    </source>
</reference>
<evidence type="ECO:0000313" key="5">
    <source>
        <dbReference type="Proteomes" id="UP000004018"/>
    </source>
</evidence>
<evidence type="ECO:0000313" key="3">
    <source>
        <dbReference type="EMBL" id="EGL40711.1"/>
    </source>
</evidence>
<evidence type="ECO:0000256" key="1">
    <source>
        <dbReference type="SAM" id="MobiDB-lite"/>
    </source>
</evidence>
<dbReference type="Proteomes" id="UP000003242">
    <property type="component" value="Unassembled WGS sequence"/>
</dbReference>
<accession>D3LTH0</accession>
<evidence type="ECO:0000313" key="2">
    <source>
        <dbReference type="EMBL" id="EFD94509.1"/>
    </source>
</evidence>
<proteinExistence type="predicted"/>
<dbReference type="EMBL" id="ADGP01000009">
    <property type="protein sequence ID" value="EFD94509.1"/>
    <property type="molecule type" value="Genomic_DNA"/>
</dbReference>
<dbReference type="AlphaFoldDB" id="D3LTH0"/>
<protein>
    <submittedName>
        <fullName evidence="2">Uncharacterized protein</fullName>
    </submittedName>
</protein>
<evidence type="ECO:0000313" key="4">
    <source>
        <dbReference type="Proteomes" id="UP000003242"/>
    </source>
</evidence>
<keyword evidence="5" id="KW-1185">Reference proteome</keyword>
<dbReference type="EMBL" id="AFIJ01000023">
    <property type="protein sequence ID" value="EGL40711.1"/>
    <property type="molecule type" value="Genomic_DNA"/>
</dbReference>
<gene>
    <name evidence="2" type="ORF">HMPREF0889_0570</name>
    <name evidence="3" type="ORF">HMPREF1039_1152</name>
</gene>
<reference evidence="3 5" key="3">
    <citation type="submission" date="2011-04" db="EMBL/GenBank/DDBJ databases">
        <authorList>
            <person name="Harkins D.M."/>
            <person name="Madupu R."/>
            <person name="Durkin A.S."/>
            <person name="Torralba M."/>
            <person name="Methe B."/>
            <person name="Sutton G.G."/>
            <person name="Nelson K.E."/>
        </authorList>
    </citation>
    <scope>NUCLEOTIDE SEQUENCE [LARGE SCALE GENOMIC DNA]</scope>
    <source>
        <strain evidence="3 5">UPII 199-6</strain>
    </source>
</reference>
<dbReference type="STRING" id="699218.HMPREF0889_0570"/>
<dbReference type="Proteomes" id="UP000004018">
    <property type="component" value="Unassembled WGS sequence"/>
</dbReference>
<feature type="region of interest" description="Disordered" evidence="1">
    <location>
        <begin position="1"/>
        <end position="25"/>
    </location>
</feature>